<proteinExistence type="predicted"/>
<evidence type="ECO:0000313" key="2">
    <source>
        <dbReference type="EMBL" id="ABW25720.1"/>
    </source>
</evidence>
<feature type="transmembrane region" description="Helical" evidence="1">
    <location>
        <begin position="37"/>
        <end position="57"/>
    </location>
</feature>
<dbReference type="HOGENOM" id="CLU_2857324_0_0_3"/>
<reference evidence="2 3" key="1">
    <citation type="journal article" date="2008" name="Proc. Natl. Acad. Sci. U.S.A.">
        <title>Niche adaptation and genome expansion in the chlorophyll d-producing cyanobacterium Acaryochloris marina.</title>
        <authorList>
            <person name="Swingley W.D."/>
            <person name="Chen M."/>
            <person name="Cheung P.C."/>
            <person name="Conrad A.L."/>
            <person name="Dejesa L.C."/>
            <person name="Hao J."/>
            <person name="Honchak B.M."/>
            <person name="Karbach L.E."/>
            <person name="Kurdoglu A."/>
            <person name="Lahiri S."/>
            <person name="Mastrian S.D."/>
            <person name="Miyashita H."/>
            <person name="Page L."/>
            <person name="Ramakrishna P."/>
            <person name="Satoh S."/>
            <person name="Sattley W.M."/>
            <person name="Shimada Y."/>
            <person name="Taylor H.L."/>
            <person name="Tomo T."/>
            <person name="Tsuchiya T."/>
            <person name="Wang Z.T."/>
            <person name="Raymond J."/>
            <person name="Mimuro M."/>
            <person name="Blankenship R.E."/>
            <person name="Touchman J.W."/>
        </authorList>
    </citation>
    <scope>NUCLEOTIDE SEQUENCE [LARGE SCALE GENOMIC DNA]</scope>
    <source>
        <strain evidence="3">MBIC 11017</strain>
    </source>
</reference>
<keyword evidence="1" id="KW-0472">Membrane</keyword>
<gene>
    <name evidence="2" type="ordered locus">AM1_0673</name>
</gene>
<dbReference type="KEGG" id="amr:AM1_0673"/>
<keyword evidence="1" id="KW-1133">Transmembrane helix</keyword>
<name>B0CE86_ACAM1</name>
<dbReference type="Proteomes" id="UP000000268">
    <property type="component" value="Chromosome"/>
</dbReference>
<keyword evidence="3" id="KW-1185">Reference proteome</keyword>
<accession>B0CE86</accession>
<sequence length="64" mass="7082">MSFASLGSPKADKTLQTLFFCPNVEETAGLAIRPHTFWADILVILMQLLMLSSLTALRSTGRRD</sequence>
<dbReference type="EMBL" id="CP000828">
    <property type="protein sequence ID" value="ABW25720.1"/>
    <property type="molecule type" value="Genomic_DNA"/>
</dbReference>
<organism evidence="2 3">
    <name type="scientific">Acaryochloris marina (strain MBIC 11017)</name>
    <dbReference type="NCBI Taxonomy" id="329726"/>
    <lineage>
        <taxon>Bacteria</taxon>
        <taxon>Bacillati</taxon>
        <taxon>Cyanobacteriota</taxon>
        <taxon>Cyanophyceae</taxon>
        <taxon>Acaryochloridales</taxon>
        <taxon>Acaryochloridaceae</taxon>
        <taxon>Acaryochloris</taxon>
    </lineage>
</organism>
<protein>
    <submittedName>
        <fullName evidence="2">Uncharacterized protein</fullName>
    </submittedName>
</protein>
<evidence type="ECO:0000313" key="3">
    <source>
        <dbReference type="Proteomes" id="UP000000268"/>
    </source>
</evidence>
<keyword evidence="1" id="KW-0812">Transmembrane</keyword>
<dbReference type="AlphaFoldDB" id="B0CE86"/>
<evidence type="ECO:0000256" key="1">
    <source>
        <dbReference type="SAM" id="Phobius"/>
    </source>
</evidence>